<dbReference type="InterPro" id="IPR017972">
    <property type="entry name" value="Cyt_P450_CS"/>
</dbReference>
<dbReference type="PANTHER" id="PTHR47950">
    <property type="entry name" value="CYTOCHROME P450, FAMILY 76, SUBFAMILY C, POLYPEPTIDE 5-RELATED"/>
    <property type="match status" value="1"/>
</dbReference>
<dbReference type="HOGENOM" id="CLU_001570_4_2_1"/>
<protein>
    <recommendedName>
        <fullName evidence="13">Cytochrome P450</fullName>
    </recommendedName>
</protein>
<proteinExistence type="inferred from homology"/>
<dbReference type="InterPro" id="IPR002401">
    <property type="entry name" value="Cyt_P450_E_grp-I"/>
</dbReference>
<name>A0A0D3FG83_9ORYZ</name>
<dbReference type="eggNOG" id="KOG0156">
    <property type="taxonomic scope" value="Eukaryota"/>
</dbReference>
<dbReference type="PRINTS" id="PR00385">
    <property type="entry name" value="P450"/>
</dbReference>
<dbReference type="Proteomes" id="UP000026960">
    <property type="component" value="Chromosome 3"/>
</dbReference>
<evidence type="ECO:0000256" key="3">
    <source>
        <dbReference type="ARBA" id="ARBA00022723"/>
    </source>
</evidence>
<keyword evidence="4" id="KW-0611">Plant defense</keyword>
<keyword evidence="10" id="KW-0472">Membrane</keyword>
<dbReference type="Pfam" id="PF00067">
    <property type="entry name" value="p450"/>
    <property type="match status" value="1"/>
</dbReference>
<evidence type="ECO:0000256" key="4">
    <source>
        <dbReference type="ARBA" id="ARBA00022821"/>
    </source>
</evidence>
<dbReference type="GO" id="GO:0020037">
    <property type="term" value="F:heme binding"/>
    <property type="evidence" value="ECO:0007669"/>
    <property type="project" value="InterPro"/>
</dbReference>
<evidence type="ECO:0000256" key="10">
    <source>
        <dbReference type="SAM" id="Phobius"/>
    </source>
</evidence>
<evidence type="ECO:0000256" key="5">
    <source>
        <dbReference type="ARBA" id="ARBA00022989"/>
    </source>
</evidence>
<evidence type="ECO:0000256" key="7">
    <source>
        <dbReference type="ARBA" id="ARBA00023004"/>
    </source>
</evidence>
<dbReference type="FunFam" id="1.10.630.10:FF:000007">
    <property type="entry name" value="Cytochrome P450 76C4"/>
    <property type="match status" value="1"/>
</dbReference>
<dbReference type="PRINTS" id="PR00463">
    <property type="entry name" value="EP450I"/>
</dbReference>
<dbReference type="CDD" id="cd11073">
    <property type="entry name" value="CYP76-like"/>
    <property type="match status" value="1"/>
</dbReference>
<comment type="cofactor">
    <cofactor evidence="8">
        <name>heme</name>
        <dbReference type="ChEBI" id="CHEBI:30413"/>
    </cofactor>
</comment>
<evidence type="ECO:0000256" key="8">
    <source>
        <dbReference type="PIRSR" id="PIRSR602401-1"/>
    </source>
</evidence>
<sequence>MELLLLYAPCVILLVSSLYLLRLFSDARRNLPPGPRPLPLVGNLLELGAKPHRSLARLAERHGPLMTLRLGAVTTIVASSPDAARDILQRHDAAFSTRPVPDIVRACGHDRFAMPWLPPSSPQWRALRTVCSAELFAPRRLDAQQRLRREKARRLVSHVARMAREGAAVDVRRVVFTTLLNMLSCTLFSADLADLDEGRAGSAGELADTVAEFAGTVGVPNVVDYFPAVAAFDPQRLRRRLSRVFTRLFAEFDEQIERRMRERDAGEPPKNDFLDVLLDYRTTEDGRQFDRQTLRSRFTDLFSAGSDTSAVTVEWAMAQLLQSPSSMMKAREELTRVIGSKPEIDESDIDSLEYLQAVVKETFRLHPPAPLLLSHRAETDTEIGGYTVPKGATVMVNIWAIGRDSKVWFEPDKFIPERFLQKEVDFRGRDFELIPFGSGRRICPGLPLAVRMVYLMLASLLHRFEWRLPPEVERNGVNMEEKFGVVMTLATPLQAIATPI</sequence>
<keyword evidence="2 10" id="KW-0812">Transmembrane</keyword>
<dbReference type="PaxDb" id="65489-OBART03G10590.1"/>
<dbReference type="GO" id="GO:0006952">
    <property type="term" value="P:defense response"/>
    <property type="evidence" value="ECO:0007669"/>
    <property type="project" value="UniProtKB-KW"/>
</dbReference>
<keyword evidence="8 9" id="KW-0349">Heme</keyword>
<reference evidence="11" key="1">
    <citation type="journal article" date="2009" name="Rice">
        <title>De Novo Next Generation Sequencing of Plant Genomes.</title>
        <authorList>
            <person name="Rounsley S."/>
            <person name="Marri P.R."/>
            <person name="Yu Y."/>
            <person name="He R."/>
            <person name="Sisneros N."/>
            <person name="Goicoechea J.L."/>
            <person name="Lee S.J."/>
            <person name="Angelova A."/>
            <person name="Kudrna D."/>
            <person name="Luo M."/>
            <person name="Affourtit J."/>
            <person name="Desany B."/>
            <person name="Knight J."/>
            <person name="Niazi F."/>
            <person name="Egholm M."/>
            <person name="Wing R.A."/>
        </authorList>
    </citation>
    <scope>NUCLEOTIDE SEQUENCE [LARGE SCALE GENOMIC DNA]</scope>
    <source>
        <strain evidence="11">cv. IRGC 105608</strain>
    </source>
</reference>
<dbReference type="InterPro" id="IPR036396">
    <property type="entry name" value="Cyt_P450_sf"/>
</dbReference>
<dbReference type="AlphaFoldDB" id="A0A0D3FG83"/>
<feature type="binding site" description="axial binding residue" evidence="8">
    <location>
        <position position="443"/>
    </location>
    <ligand>
        <name>heme</name>
        <dbReference type="ChEBI" id="CHEBI:30413"/>
    </ligand>
    <ligandPart>
        <name>Fe</name>
        <dbReference type="ChEBI" id="CHEBI:18248"/>
    </ligandPart>
</feature>
<dbReference type="InterPro" id="IPR001128">
    <property type="entry name" value="Cyt_P450"/>
</dbReference>
<organism evidence="11">
    <name type="scientific">Oryza barthii</name>
    <dbReference type="NCBI Taxonomy" id="65489"/>
    <lineage>
        <taxon>Eukaryota</taxon>
        <taxon>Viridiplantae</taxon>
        <taxon>Streptophyta</taxon>
        <taxon>Embryophyta</taxon>
        <taxon>Tracheophyta</taxon>
        <taxon>Spermatophyta</taxon>
        <taxon>Magnoliopsida</taxon>
        <taxon>Liliopsida</taxon>
        <taxon>Poales</taxon>
        <taxon>Poaceae</taxon>
        <taxon>BOP clade</taxon>
        <taxon>Oryzoideae</taxon>
        <taxon>Oryzeae</taxon>
        <taxon>Oryzinae</taxon>
        <taxon>Oryza</taxon>
    </lineage>
</organism>
<keyword evidence="6 9" id="KW-0560">Oxidoreductase</keyword>
<dbReference type="GO" id="GO:0005506">
    <property type="term" value="F:iron ion binding"/>
    <property type="evidence" value="ECO:0007669"/>
    <property type="project" value="InterPro"/>
</dbReference>
<evidence type="ECO:0000256" key="6">
    <source>
        <dbReference type="ARBA" id="ARBA00023002"/>
    </source>
</evidence>
<evidence type="ECO:0000313" key="11">
    <source>
        <dbReference type="EnsemblPlants" id="OBART03G10590.1"/>
    </source>
</evidence>
<dbReference type="PROSITE" id="PS00086">
    <property type="entry name" value="CYTOCHROME_P450"/>
    <property type="match status" value="1"/>
</dbReference>
<evidence type="ECO:0000256" key="2">
    <source>
        <dbReference type="ARBA" id="ARBA00022692"/>
    </source>
</evidence>
<dbReference type="STRING" id="65489.A0A0D3FG83"/>
<accession>A0A0D3FG83</accession>
<dbReference type="PANTHER" id="PTHR47950:SF46">
    <property type="entry name" value="OS03G0248200 PROTEIN"/>
    <property type="match status" value="1"/>
</dbReference>
<keyword evidence="12" id="KW-1185">Reference proteome</keyword>
<keyword evidence="5 10" id="KW-1133">Transmembrane helix</keyword>
<comment type="similarity">
    <text evidence="1 9">Belongs to the cytochrome P450 family.</text>
</comment>
<dbReference type="SUPFAM" id="SSF48264">
    <property type="entry name" value="Cytochrome P450"/>
    <property type="match status" value="1"/>
</dbReference>
<evidence type="ECO:0000313" key="12">
    <source>
        <dbReference type="Proteomes" id="UP000026960"/>
    </source>
</evidence>
<evidence type="ECO:0008006" key="13">
    <source>
        <dbReference type="Google" id="ProtNLM"/>
    </source>
</evidence>
<dbReference type="GO" id="GO:0051502">
    <property type="term" value="P:diterpene phytoalexin biosynthetic process"/>
    <property type="evidence" value="ECO:0007669"/>
    <property type="project" value="UniProtKB-ARBA"/>
</dbReference>
<dbReference type="Gramene" id="OBART03G10590.1">
    <property type="protein sequence ID" value="OBART03G10590.1"/>
    <property type="gene ID" value="OBART03G10590"/>
</dbReference>
<evidence type="ECO:0000256" key="1">
    <source>
        <dbReference type="ARBA" id="ARBA00010617"/>
    </source>
</evidence>
<keyword evidence="7 8" id="KW-0408">Iron</keyword>
<keyword evidence="3 8" id="KW-0479">Metal-binding</keyword>
<keyword evidence="9" id="KW-0503">Monooxygenase</keyword>
<dbReference type="EnsemblPlants" id="OBART03G10590.1">
    <property type="protein sequence ID" value="OBART03G10590.1"/>
    <property type="gene ID" value="OBART03G10590"/>
</dbReference>
<evidence type="ECO:0000256" key="9">
    <source>
        <dbReference type="RuleBase" id="RU000461"/>
    </source>
</evidence>
<feature type="transmembrane region" description="Helical" evidence="10">
    <location>
        <begin position="6"/>
        <end position="24"/>
    </location>
</feature>
<reference evidence="11" key="2">
    <citation type="submission" date="2015-03" db="UniProtKB">
        <authorList>
            <consortium name="EnsemblPlants"/>
        </authorList>
    </citation>
    <scope>IDENTIFICATION</scope>
</reference>
<dbReference type="Gene3D" id="1.10.630.10">
    <property type="entry name" value="Cytochrome P450"/>
    <property type="match status" value="1"/>
</dbReference>
<dbReference type="GO" id="GO:0016709">
    <property type="term" value="F:oxidoreductase activity, acting on paired donors, with incorporation or reduction of molecular oxygen, NAD(P)H as one donor, and incorporation of one atom of oxygen"/>
    <property type="evidence" value="ECO:0007669"/>
    <property type="project" value="UniProtKB-ARBA"/>
</dbReference>